<evidence type="ECO:0008006" key="4">
    <source>
        <dbReference type="Google" id="ProtNLM"/>
    </source>
</evidence>
<dbReference type="Proteomes" id="UP000638648">
    <property type="component" value="Unassembled WGS sequence"/>
</dbReference>
<feature type="compositionally biased region" description="Polar residues" evidence="1">
    <location>
        <begin position="66"/>
        <end position="79"/>
    </location>
</feature>
<comment type="caution">
    <text evidence="2">The sequence shown here is derived from an EMBL/GenBank/DDBJ whole genome shotgun (WGS) entry which is preliminary data.</text>
</comment>
<evidence type="ECO:0000313" key="2">
    <source>
        <dbReference type="EMBL" id="MBE1603519.1"/>
    </source>
</evidence>
<accession>A0A927MN05</accession>
<sequence>MGLRISRGASRASRVNRRPKGLGTQPPQSRRQSPAVPRTTTGRAMVWDPRRQPAHRRAGAYPTTREPLTSTSIAFTTRFSGPAPRPASAASAASGTPTATPWPRLRRTSTRPNPSAHKASGATWTTSRSPPPEWIHWFDTDRPHESLDNLTPARSKTHYAHRNDPTKTAVWHTKPSSEAGLGSNPSISAHCSSVVSRDNAVEGNFAAAGGTTPDCNIQPLRRHRQRQRGKIAPDSWWNGDEADVDQAYRERAVAIDGAGALRVRAQ</sequence>
<feature type="region of interest" description="Disordered" evidence="1">
    <location>
        <begin position="1"/>
        <end position="130"/>
    </location>
</feature>
<feature type="region of interest" description="Disordered" evidence="1">
    <location>
        <begin position="157"/>
        <end position="186"/>
    </location>
</feature>
<keyword evidence="3" id="KW-1185">Reference proteome</keyword>
<organism evidence="2 3">
    <name type="scientific">Actinopolymorpha pittospori</name>
    <dbReference type="NCBI Taxonomy" id="648752"/>
    <lineage>
        <taxon>Bacteria</taxon>
        <taxon>Bacillati</taxon>
        <taxon>Actinomycetota</taxon>
        <taxon>Actinomycetes</taxon>
        <taxon>Propionibacteriales</taxon>
        <taxon>Actinopolymorphaceae</taxon>
        <taxon>Actinopolymorpha</taxon>
    </lineage>
</organism>
<proteinExistence type="predicted"/>
<protein>
    <recommendedName>
        <fullName evidence="4">Integrase core domain-containing protein</fullName>
    </recommendedName>
</protein>
<feature type="compositionally biased region" description="Polar residues" evidence="1">
    <location>
        <begin position="25"/>
        <end position="42"/>
    </location>
</feature>
<evidence type="ECO:0000256" key="1">
    <source>
        <dbReference type="SAM" id="MobiDB-lite"/>
    </source>
</evidence>
<dbReference type="AlphaFoldDB" id="A0A927MN05"/>
<gene>
    <name evidence="2" type="ORF">HEB94_000367</name>
</gene>
<dbReference type="EMBL" id="JADBEM010000001">
    <property type="protein sequence ID" value="MBE1603519.1"/>
    <property type="molecule type" value="Genomic_DNA"/>
</dbReference>
<name>A0A927MN05_9ACTN</name>
<evidence type="ECO:0000313" key="3">
    <source>
        <dbReference type="Proteomes" id="UP000638648"/>
    </source>
</evidence>
<reference evidence="2" key="1">
    <citation type="submission" date="2020-10" db="EMBL/GenBank/DDBJ databases">
        <title>Sequencing the genomes of 1000 actinobacteria strains.</title>
        <authorList>
            <person name="Klenk H.-P."/>
        </authorList>
    </citation>
    <scope>NUCLEOTIDE SEQUENCE</scope>
    <source>
        <strain evidence="2">DSM 45354</strain>
    </source>
</reference>
<feature type="compositionally biased region" description="Low complexity" evidence="1">
    <location>
        <begin position="80"/>
        <end position="101"/>
    </location>
</feature>